<dbReference type="InterPro" id="IPR028375">
    <property type="entry name" value="KA1/Ssp2_C"/>
</dbReference>
<dbReference type="SUPFAM" id="SSF103243">
    <property type="entry name" value="KA1-like"/>
    <property type="match status" value="1"/>
</dbReference>
<dbReference type="InterPro" id="IPR011009">
    <property type="entry name" value="Kinase-like_dom_sf"/>
</dbReference>
<dbReference type="Pfam" id="PF16579">
    <property type="entry name" value="AdenylateSensor"/>
    <property type="match status" value="1"/>
</dbReference>
<evidence type="ECO:0000256" key="2">
    <source>
        <dbReference type="ARBA" id="ARBA00006234"/>
    </source>
</evidence>
<evidence type="ECO:0000256" key="9">
    <source>
        <dbReference type="ARBA" id="ARBA00023242"/>
    </source>
</evidence>
<dbReference type="PROSITE" id="PS00108">
    <property type="entry name" value="PROTEIN_KINASE_ST"/>
    <property type="match status" value="1"/>
</dbReference>
<name>A0AA38HAV2_9TREE</name>
<comment type="subcellular location">
    <subcellularLocation>
        <location evidence="1">Nucleus</location>
    </subcellularLocation>
</comment>
<evidence type="ECO:0000256" key="12">
    <source>
        <dbReference type="ARBA" id="ARBA00048679"/>
    </source>
</evidence>
<dbReference type="PANTHER" id="PTHR24346">
    <property type="entry name" value="MAP/MICROTUBULE AFFINITY-REGULATING KINASE"/>
    <property type="match status" value="1"/>
</dbReference>
<organism evidence="16 17">
    <name type="scientific">Dioszegia hungarica</name>
    <dbReference type="NCBI Taxonomy" id="4972"/>
    <lineage>
        <taxon>Eukaryota</taxon>
        <taxon>Fungi</taxon>
        <taxon>Dikarya</taxon>
        <taxon>Basidiomycota</taxon>
        <taxon>Agaricomycotina</taxon>
        <taxon>Tremellomycetes</taxon>
        <taxon>Tremellales</taxon>
        <taxon>Bulleribasidiaceae</taxon>
        <taxon>Dioszegia</taxon>
    </lineage>
</organism>
<keyword evidence="8 13" id="KW-0067">ATP-binding</keyword>
<evidence type="ECO:0000256" key="3">
    <source>
        <dbReference type="ARBA" id="ARBA00012513"/>
    </source>
</evidence>
<dbReference type="CDD" id="cd12122">
    <property type="entry name" value="AMPKA_C"/>
    <property type="match status" value="1"/>
</dbReference>
<dbReference type="EC" id="2.7.11.1" evidence="3"/>
<reference evidence="16" key="1">
    <citation type="journal article" date="2022" name="G3 (Bethesda)">
        <title>High quality genome of the basidiomycete yeast Dioszegia hungarica PDD-24b-2 isolated from cloud water.</title>
        <authorList>
            <person name="Jarrige D."/>
            <person name="Haridas S."/>
            <person name="Bleykasten-Grosshans C."/>
            <person name="Joly M."/>
            <person name="Nadalig T."/>
            <person name="Sancelme M."/>
            <person name="Vuilleumier S."/>
            <person name="Grigoriev I.V."/>
            <person name="Amato P."/>
            <person name="Bringel F."/>
        </authorList>
    </citation>
    <scope>NUCLEOTIDE SEQUENCE</scope>
    <source>
        <strain evidence="16">PDD-24b-2</strain>
    </source>
</reference>
<dbReference type="GO" id="GO:0005634">
    <property type="term" value="C:nucleus"/>
    <property type="evidence" value="ECO:0007669"/>
    <property type="project" value="UniProtKB-SubCell"/>
</dbReference>
<feature type="compositionally biased region" description="Polar residues" evidence="14">
    <location>
        <begin position="477"/>
        <end position="488"/>
    </location>
</feature>
<proteinExistence type="inferred from homology"/>
<dbReference type="RefSeq" id="XP_052945381.1">
    <property type="nucleotide sequence ID" value="XM_053087221.1"/>
</dbReference>
<dbReference type="InterPro" id="IPR013896">
    <property type="entry name" value="SNF1_UBA"/>
</dbReference>
<comment type="similarity">
    <text evidence="2">Belongs to the protein kinase superfamily. CAMK Ser/Thr protein kinase family. SNF1 subfamily.</text>
</comment>
<feature type="binding site" evidence="13">
    <location>
        <position position="63"/>
    </location>
    <ligand>
        <name>ATP</name>
        <dbReference type="ChEBI" id="CHEBI:30616"/>
    </ligand>
</feature>
<evidence type="ECO:0000256" key="14">
    <source>
        <dbReference type="SAM" id="MobiDB-lite"/>
    </source>
</evidence>
<keyword evidence="4" id="KW-0723">Serine/threonine-protein kinase</keyword>
<evidence type="ECO:0000256" key="1">
    <source>
        <dbReference type="ARBA" id="ARBA00004123"/>
    </source>
</evidence>
<dbReference type="GO" id="GO:0005737">
    <property type="term" value="C:cytoplasm"/>
    <property type="evidence" value="ECO:0007669"/>
    <property type="project" value="TreeGrafter"/>
</dbReference>
<evidence type="ECO:0000256" key="8">
    <source>
        <dbReference type="ARBA" id="ARBA00022840"/>
    </source>
</evidence>
<dbReference type="GO" id="GO:0004674">
    <property type="term" value="F:protein serine/threonine kinase activity"/>
    <property type="evidence" value="ECO:0007669"/>
    <property type="project" value="UniProtKB-KW"/>
</dbReference>
<evidence type="ECO:0000313" key="16">
    <source>
        <dbReference type="EMBL" id="KAI9635604.1"/>
    </source>
</evidence>
<feature type="region of interest" description="Disordered" evidence="14">
    <location>
        <begin position="470"/>
        <end position="522"/>
    </location>
</feature>
<dbReference type="Gene3D" id="1.10.8.10">
    <property type="entry name" value="DNA helicase RuvA subunit, C-terminal domain"/>
    <property type="match status" value="1"/>
</dbReference>
<keyword evidence="17" id="KW-1185">Reference proteome</keyword>
<keyword evidence="10" id="KW-0119">Carbohydrate metabolism</keyword>
<comment type="catalytic activity">
    <reaction evidence="12">
        <text>L-seryl-[protein] + ATP = O-phospho-L-seryl-[protein] + ADP + H(+)</text>
        <dbReference type="Rhea" id="RHEA:17989"/>
        <dbReference type="Rhea" id="RHEA-COMP:9863"/>
        <dbReference type="Rhea" id="RHEA-COMP:11604"/>
        <dbReference type="ChEBI" id="CHEBI:15378"/>
        <dbReference type="ChEBI" id="CHEBI:29999"/>
        <dbReference type="ChEBI" id="CHEBI:30616"/>
        <dbReference type="ChEBI" id="CHEBI:83421"/>
        <dbReference type="ChEBI" id="CHEBI:456216"/>
        <dbReference type="EC" id="2.7.11.1"/>
    </reaction>
</comment>
<dbReference type="EMBL" id="JAKWFO010000005">
    <property type="protein sequence ID" value="KAI9635604.1"/>
    <property type="molecule type" value="Genomic_DNA"/>
</dbReference>
<dbReference type="GO" id="GO:0035556">
    <property type="term" value="P:intracellular signal transduction"/>
    <property type="evidence" value="ECO:0007669"/>
    <property type="project" value="TreeGrafter"/>
</dbReference>
<keyword evidence="9" id="KW-0539">Nucleus</keyword>
<dbReference type="Gene3D" id="1.10.510.10">
    <property type="entry name" value="Transferase(Phosphotransferase) domain 1"/>
    <property type="match status" value="1"/>
</dbReference>
<dbReference type="FunFam" id="3.30.200.20:FF:000236">
    <property type="entry name" value="Non-specific serine/threonine protein kinase"/>
    <property type="match status" value="1"/>
</dbReference>
<dbReference type="SUPFAM" id="SSF56112">
    <property type="entry name" value="Protein kinase-like (PK-like)"/>
    <property type="match status" value="1"/>
</dbReference>
<comment type="caution">
    <text evidence="16">The sequence shown here is derived from an EMBL/GenBank/DDBJ whole genome shotgun (WGS) entry which is preliminary data.</text>
</comment>
<dbReference type="AlphaFoldDB" id="A0AA38HAV2"/>
<keyword evidence="7 16" id="KW-0418">Kinase</keyword>
<dbReference type="InterPro" id="IPR000719">
    <property type="entry name" value="Prot_kinase_dom"/>
</dbReference>
<dbReference type="FunFam" id="1.10.510.10:FF:000544">
    <property type="entry name" value="Non-specific serine/threonine protein kinase"/>
    <property type="match status" value="1"/>
</dbReference>
<dbReference type="Pfam" id="PF00069">
    <property type="entry name" value="Pkinase"/>
    <property type="match status" value="1"/>
</dbReference>
<dbReference type="GO" id="GO:0005524">
    <property type="term" value="F:ATP binding"/>
    <property type="evidence" value="ECO:0007669"/>
    <property type="project" value="UniProtKB-UniRule"/>
</dbReference>
<protein>
    <recommendedName>
        <fullName evidence="3">non-specific serine/threonine protein kinase</fullName>
        <ecNumber evidence="3">2.7.11.1</ecNumber>
    </recommendedName>
</protein>
<dbReference type="Proteomes" id="UP001164286">
    <property type="component" value="Unassembled WGS sequence"/>
</dbReference>
<evidence type="ECO:0000259" key="15">
    <source>
        <dbReference type="PROSITE" id="PS50011"/>
    </source>
</evidence>
<dbReference type="SMART" id="SM00220">
    <property type="entry name" value="S_TKc"/>
    <property type="match status" value="1"/>
</dbReference>
<keyword evidence="6 13" id="KW-0547">Nucleotide-binding</keyword>
<evidence type="ECO:0000256" key="6">
    <source>
        <dbReference type="ARBA" id="ARBA00022741"/>
    </source>
</evidence>
<gene>
    <name evidence="16" type="ORF">MKK02DRAFT_26585</name>
</gene>
<dbReference type="InterPro" id="IPR017441">
    <property type="entry name" value="Protein_kinase_ATP_BS"/>
</dbReference>
<dbReference type="GeneID" id="77726422"/>
<evidence type="ECO:0000256" key="4">
    <source>
        <dbReference type="ARBA" id="ARBA00022527"/>
    </source>
</evidence>
<evidence type="ECO:0000256" key="7">
    <source>
        <dbReference type="ARBA" id="ARBA00022777"/>
    </source>
</evidence>
<evidence type="ECO:0000256" key="5">
    <source>
        <dbReference type="ARBA" id="ARBA00022679"/>
    </source>
</evidence>
<evidence type="ECO:0000256" key="13">
    <source>
        <dbReference type="PROSITE-ProRule" id="PRU10141"/>
    </source>
</evidence>
<dbReference type="FunFam" id="3.30.310.80:FF:000021">
    <property type="entry name" value="Non-specific serine/threonine protein kinase"/>
    <property type="match status" value="1"/>
</dbReference>
<comment type="catalytic activity">
    <reaction evidence="11">
        <text>L-threonyl-[protein] + ATP = O-phospho-L-threonyl-[protein] + ADP + H(+)</text>
        <dbReference type="Rhea" id="RHEA:46608"/>
        <dbReference type="Rhea" id="RHEA-COMP:11060"/>
        <dbReference type="Rhea" id="RHEA-COMP:11605"/>
        <dbReference type="ChEBI" id="CHEBI:15378"/>
        <dbReference type="ChEBI" id="CHEBI:30013"/>
        <dbReference type="ChEBI" id="CHEBI:30616"/>
        <dbReference type="ChEBI" id="CHEBI:61977"/>
        <dbReference type="ChEBI" id="CHEBI:456216"/>
        <dbReference type="EC" id="2.7.11.1"/>
    </reaction>
</comment>
<dbReference type="PROSITE" id="PS50011">
    <property type="entry name" value="PROTEIN_KINASE_DOM"/>
    <property type="match status" value="1"/>
</dbReference>
<feature type="region of interest" description="Disordered" evidence="14">
    <location>
        <begin position="414"/>
        <end position="435"/>
    </location>
</feature>
<dbReference type="PANTHER" id="PTHR24346:SF110">
    <property type="entry name" value="NON-SPECIFIC SERINE_THREONINE PROTEIN KINASE"/>
    <property type="match status" value="1"/>
</dbReference>
<dbReference type="InterPro" id="IPR008271">
    <property type="entry name" value="Ser/Thr_kinase_AS"/>
</dbReference>
<keyword evidence="5" id="KW-0808">Transferase</keyword>
<dbReference type="InterPro" id="IPR032270">
    <property type="entry name" value="AMPK_C"/>
</dbReference>
<evidence type="ECO:0000256" key="11">
    <source>
        <dbReference type="ARBA" id="ARBA00047899"/>
    </source>
</evidence>
<dbReference type="CDD" id="cd14334">
    <property type="entry name" value="UBA_SNF1_fungi"/>
    <property type="match status" value="1"/>
</dbReference>
<feature type="compositionally biased region" description="Pro residues" evidence="14">
    <location>
        <begin position="1"/>
        <end position="10"/>
    </location>
</feature>
<feature type="region of interest" description="Disordered" evidence="14">
    <location>
        <begin position="1"/>
        <end position="26"/>
    </location>
</feature>
<dbReference type="Gene3D" id="3.30.310.80">
    <property type="entry name" value="Kinase associated domain 1, KA1"/>
    <property type="match status" value="1"/>
</dbReference>
<feature type="domain" description="Protein kinase" evidence="15">
    <location>
        <begin position="34"/>
        <end position="287"/>
    </location>
</feature>
<dbReference type="CDD" id="cd14079">
    <property type="entry name" value="STKc_AMPK_alpha"/>
    <property type="match status" value="1"/>
</dbReference>
<evidence type="ECO:0000313" key="17">
    <source>
        <dbReference type="Proteomes" id="UP001164286"/>
    </source>
</evidence>
<accession>A0AA38HAV2</accession>
<sequence length="692" mass="76981">MATRPAPPLPGQRTRTAGSASSSRTAAKPRIGQYIIERTLGTGSFGKVKLATHSITGHQVALKLINRAKITTPDMNARVKREIQYLKVLRHPHIIKLYEVITTPTDVIMVMEYAGEELFNYIVQKGKGGMPEGEARRFFQQMIGAIEYCHRHHIVHRDLKPENLFLDNHNNIKIGDFGLSNLMTDGDFLKTSCGSPNYAAPEVISGKLYSGPEIDVWSAGVIMYVLLCGKLPFDDDHIPSLFKKIESGAFHIPSHITDPARHLLKRMLVVDPVKRATITEIQQMPFFQERLPRYLQPLPEVDRFPTLPMDDLSTLLLINEGQADPKKVAESKGLVFTEDLGVIDPDIVNEVLEKISTYSPEIVWGALQKEGDNQVKVAYQLVRDHRRIIKDSLNAHQLEEEEDEATAMEDFMASSPPAWNSELPRPAPQTRTPQNGQEELDIEEFEGDIQDIPNAHFDVLNSSLPGYTSRARKSYQQHRGPSVASTATLVDEQDPAEAARGPQPRHTGPDGKPLQKPRWHFGIRSRSPPMEVMLEIYKTLGVLNMQWRRKDGISMPDIGTPIPSIGGYTEEVEAAIEQWTGETGAKVEMGRKAPAKKEAAAVEKAAQGLYLVETRARYGDIMVRMDLQLYRVDSQNYLVDFRNIGYYRAPDAAPVEGGTAPGGPSEMGIGGVSGPFHFLEMACQLIAELASG</sequence>
<dbReference type="PROSITE" id="PS00107">
    <property type="entry name" value="PROTEIN_KINASE_ATP"/>
    <property type="match status" value="1"/>
</dbReference>
<feature type="compositionally biased region" description="Low complexity" evidence="14">
    <location>
        <begin position="13"/>
        <end position="26"/>
    </location>
</feature>
<evidence type="ECO:0000256" key="10">
    <source>
        <dbReference type="ARBA" id="ARBA00023277"/>
    </source>
</evidence>